<dbReference type="Gene3D" id="1.10.287.150">
    <property type="match status" value="1"/>
</dbReference>
<dbReference type="InterPro" id="IPR043146">
    <property type="entry name" value="Penicillin_amidase_N_B-knob"/>
</dbReference>
<accession>A0ABQ0IAC8</accession>
<sequence length="803" mass="91565">MKRFLICMFVTGILSGCVTSEPISTVPREQVQILRDEYGTPHIYADKVYDLFYGYGYAVSQDRLFQMEMAKRSTQGAVAEVLGAQYLNFDINARRLYSPASIERQLTSIDKKDMDIFEGYAAGMNAWIAEVERQPVKYMPKQFIDFDFLPSQWSSFDVAMIFVGTMANRFGDFNSETENLAILAELTEKFGSEKANAIFDDLNPQYTRGTATSISKQDWQPPTEVFSQIRKNPTSLSHFALEASQNSSPISGFSNCYVIGKNKVKGANSILVNGPQFGWYDPAYTYSVGLHGAGFNIVGNTPFAYPAILFGHNENIGWGATWGAGDIVDLFTLDLDKKDPEKYRYNEELIALEKRLEVIKVKDADDHEQVIYRSVHGQVIAYDERNLVAISKKRTWDGSEIKSLLAWLYQATAENYDQWITYADDQALNINWYYSDRDGNIAYSYTGHYPLREKGHDNRIPVTGDGSMDWLGIQDFSHNPSALNPEADFIANWNNKPAPGVLNPDLYWYSWSGADRVDALNDELAGQALFTPQEAWDLVQKSSYVDLFAKFILPIIDDASLASAEKEIQDLNTWLQSWDRNSTDKDNDGYYDQPQYLFMQTFAENIIEATLGDDLGETFKYFQSSGYPKKGQPTASGMNLSSGLKATYEALLGKTKIDYLNGEALSSFIQRVLKRTFSELQEQYGSEYTKWQLVRYPRLFDHRNFMNIPQNYASQTPTLPLEQNRGTENNMTVFYSDRIEAFEVVPPGQSGFIAPDGTLSNHMYDQLELYQNFDRKRMWFYKEDVLRQAKSKTLLEARRAHLQ</sequence>
<dbReference type="InterPro" id="IPR043147">
    <property type="entry name" value="Penicillin_amidase_A-knob"/>
</dbReference>
<keyword evidence="6" id="KW-1185">Reference proteome</keyword>
<dbReference type="PIRSF" id="PIRSF001227">
    <property type="entry name" value="Pen_acylase"/>
    <property type="match status" value="1"/>
</dbReference>
<dbReference type="SUPFAM" id="SSF56235">
    <property type="entry name" value="N-terminal nucleophile aminohydrolases (Ntn hydrolases)"/>
    <property type="match status" value="1"/>
</dbReference>
<reference evidence="5 6" key="1">
    <citation type="journal article" date="2014" name="Environ. Microbiol.">
        <title>Comparative genomics of the marine bacterial genus Glaciecola reveals the high degree of genomic diversity and genomic characteristic for cold adaptation.</title>
        <authorList>
            <person name="Qin Q.L."/>
            <person name="Xie B.B."/>
            <person name="Yu Y."/>
            <person name="Shu Y.L."/>
            <person name="Rong J.C."/>
            <person name="Zhang Y.J."/>
            <person name="Zhao D.L."/>
            <person name="Chen X.L."/>
            <person name="Zhang X.Y."/>
            <person name="Chen B."/>
            <person name="Zhou B.C."/>
            <person name="Zhang Y.Z."/>
        </authorList>
    </citation>
    <scope>NUCLEOTIDE SEQUENCE [LARGE SCALE GENOMIC DNA]</scope>
    <source>
        <strain evidence="5 6">NO2</strain>
    </source>
</reference>
<dbReference type="InterPro" id="IPR014395">
    <property type="entry name" value="Pen/GL7ACA/AHL_acylase"/>
</dbReference>
<evidence type="ECO:0000256" key="1">
    <source>
        <dbReference type="ARBA" id="ARBA00006586"/>
    </source>
</evidence>
<dbReference type="InterPro" id="IPR002692">
    <property type="entry name" value="S45"/>
</dbReference>
<organism evidence="5 6">
    <name type="scientific">Paraglaciecola agarilytica NO2</name>
    <dbReference type="NCBI Taxonomy" id="1125747"/>
    <lineage>
        <taxon>Bacteria</taxon>
        <taxon>Pseudomonadati</taxon>
        <taxon>Pseudomonadota</taxon>
        <taxon>Gammaproteobacteria</taxon>
        <taxon>Alteromonadales</taxon>
        <taxon>Alteromonadaceae</taxon>
        <taxon>Paraglaciecola</taxon>
    </lineage>
</organism>
<evidence type="ECO:0000256" key="4">
    <source>
        <dbReference type="ARBA" id="ARBA00023145"/>
    </source>
</evidence>
<keyword evidence="4" id="KW-0865">Zymogen</keyword>
<keyword evidence="2" id="KW-0732">Signal</keyword>
<dbReference type="InterPro" id="IPR023343">
    <property type="entry name" value="Penicillin_amidase_dom1"/>
</dbReference>
<dbReference type="EMBL" id="BAEK01000054">
    <property type="protein sequence ID" value="GAC06198.1"/>
    <property type="molecule type" value="Genomic_DNA"/>
</dbReference>
<evidence type="ECO:0000313" key="6">
    <source>
        <dbReference type="Proteomes" id="UP000008372"/>
    </source>
</evidence>
<dbReference type="Gene3D" id="2.30.120.10">
    <property type="match status" value="1"/>
</dbReference>
<dbReference type="Pfam" id="PF01804">
    <property type="entry name" value="Penicil_amidase"/>
    <property type="match status" value="1"/>
</dbReference>
<comment type="caution">
    <text evidence="5">The sequence shown here is derived from an EMBL/GenBank/DDBJ whole genome shotgun (WGS) entry which is preliminary data.</text>
</comment>
<dbReference type="PROSITE" id="PS51257">
    <property type="entry name" value="PROKAR_LIPOPROTEIN"/>
    <property type="match status" value="1"/>
</dbReference>
<evidence type="ECO:0000256" key="3">
    <source>
        <dbReference type="ARBA" id="ARBA00022801"/>
    </source>
</evidence>
<dbReference type="Gene3D" id="1.10.1400.10">
    <property type="match status" value="1"/>
</dbReference>
<proteinExistence type="inferred from homology"/>
<gene>
    <name evidence="5" type="primary">pac</name>
    <name evidence="5" type="ORF">GAGA_3364</name>
</gene>
<evidence type="ECO:0000256" key="2">
    <source>
        <dbReference type="ARBA" id="ARBA00022729"/>
    </source>
</evidence>
<dbReference type="Gene3D" id="3.60.20.10">
    <property type="entry name" value="Glutamine Phosphoribosylpyrophosphate, subunit 1, domain 1"/>
    <property type="match status" value="1"/>
</dbReference>
<evidence type="ECO:0000313" key="5">
    <source>
        <dbReference type="EMBL" id="GAC06198.1"/>
    </source>
</evidence>
<dbReference type="PANTHER" id="PTHR34218:SF3">
    <property type="entry name" value="ACYL-HOMOSERINE LACTONE ACYLASE PVDQ"/>
    <property type="match status" value="1"/>
</dbReference>
<dbReference type="PANTHER" id="PTHR34218">
    <property type="entry name" value="PEPTIDASE S45 PENICILLIN AMIDASE"/>
    <property type="match status" value="1"/>
</dbReference>
<protein>
    <submittedName>
        <fullName evidence="5">Penicillin G acylase</fullName>
    </submittedName>
</protein>
<dbReference type="Gene3D" id="1.10.439.10">
    <property type="entry name" value="Penicillin Amidohydrolase, domain 1"/>
    <property type="match status" value="1"/>
</dbReference>
<dbReference type="Proteomes" id="UP000008372">
    <property type="component" value="Unassembled WGS sequence"/>
</dbReference>
<comment type="similarity">
    <text evidence="1">Belongs to the peptidase S45 family.</text>
</comment>
<dbReference type="InterPro" id="IPR029055">
    <property type="entry name" value="Ntn_hydrolases_N"/>
</dbReference>
<keyword evidence="3" id="KW-0378">Hydrolase</keyword>
<dbReference type="RefSeq" id="WP_008305063.1">
    <property type="nucleotide sequence ID" value="NZ_BAEK01000054.1"/>
</dbReference>
<name>A0ABQ0IAC8_9ALTE</name>